<dbReference type="InterPro" id="IPR011010">
    <property type="entry name" value="DNA_brk_join_enz"/>
</dbReference>
<keyword evidence="1" id="KW-0233">DNA recombination</keyword>
<evidence type="ECO:0000313" key="3">
    <source>
        <dbReference type="Proteomes" id="UP000315400"/>
    </source>
</evidence>
<organism evidence="2 3">
    <name type="scientific">Spiribacter salinus</name>
    <dbReference type="NCBI Taxonomy" id="1335746"/>
    <lineage>
        <taxon>Bacteria</taxon>
        <taxon>Pseudomonadati</taxon>
        <taxon>Pseudomonadota</taxon>
        <taxon>Gammaproteobacteria</taxon>
        <taxon>Chromatiales</taxon>
        <taxon>Ectothiorhodospiraceae</taxon>
        <taxon>Spiribacter</taxon>
    </lineage>
</organism>
<dbReference type="InterPro" id="IPR013762">
    <property type="entry name" value="Integrase-like_cat_sf"/>
</dbReference>
<dbReference type="AlphaFoldDB" id="A0A540VP73"/>
<dbReference type="GO" id="GO:0015074">
    <property type="term" value="P:DNA integration"/>
    <property type="evidence" value="ECO:0007669"/>
    <property type="project" value="InterPro"/>
</dbReference>
<reference evidence="2 3" key="1">
    <citation type="submission" date="2019-06" db="EMBL/GenBank/DDBJ databases">
        <title>Metagenome assembled Genome of Spiribacter salinus SL48-SHIP from the microbial mat of Salt Lake 48 (Novosibirsk region, Russia).</title>
        <authorList>
            <person name="Shipova A."/>
            <person name="Rozanov A.S."/>
            <person name="Bryanskaya A.V."/>
            <person name="Peltek S.E."/>
        </authorList>
    </citation>
    <scope>NUCLEOTIDE SEQUENCE [LARGE SCALE GENOMIC DNA]</scope>
    <source>
        <strain evidence="2">SL48-SHIP-2</strain>
    </source>
</reference>
<dbReference type="GO" id="GO:0003677">
    <property type="term" value="F:DNA binding"/>
    <property type="evidence" value="ECO:0007669"/>
    <property type="project" value="InterPro"/>
</dbReference>
<dbReference type="Proteomes" id="UP000315400">
    <property type="component" value="Unassembled WGS sequence"/>
</dbReference>
<accession>A0A540VP73</accession>
<dbReference type="Gene3D" id="1.10.443.10">
    <property type="entry name" value="Intergrase catalytic core"/>
    <property type="match status" value="1"/>
</dbReference>
<evidence type="ECO:0000313" key="2">
    <source>
        <dbReference type="EMBL" id="TQE98574.1"/>
    </source>
</evidence>
<sequence length="144" mass="16299">MFQVLPETAGLSAGQWKVLAKAHERRNLAEYEGHVDRDDQLLTDMITYVFRRGDGRPLTTSWVAENVWGPILDRLGLERRRVYQTRHTAAVLHLAAGENPLFVSRLLRHSSTKMLFERYAPFVANALADDGSRFERMMSGVAAG</sequence>
<proteinExistence type="predicted"/>
<name>A0A540VP73_9GAMM</name>
<evidence type="ECO:0000256" key="1">
    <source>
        <dbReference type="ARBA" id="ARBA00023172"/>
    </source>
</evidence>
<evidence type="ECO:0008006" key="4">
    <source>
        <dbReference type="Google" id="ProtNLM"/>
    </source>
</evidence>
<comment type="caution">
    <text evidence="2">The sequence shown here is derived from an EMBL/GenBank/DDBJ whole genome shotgun (WGS) entry which is preliminary data.</text>
</comment>
<gene>
    <name evidence="2" type="ORF">FKY71_13120</name>
</gene>
<dbReference type="EMBL" id="VIFK01000172">
    <property type="protein sequence ID" value="TQE98574.1"/>
    <property type="molecule type" value="Genomic_DNA"/>
</dbReference>
<protein>
    <recommendedName>
        <fullName evidence="4">Tyrosine-type recombinase/integrase</fullName>
    </recommendedName>
</protein>
<dbReference type="SUPFAM" id="SSF56349">
    <property type="entry name" value="DNA breaking-rejoining enzymes"/>
    <property type="match status" value="1"/>
</dbReference>
<dbReference type="GO" id="GO:0006310">
    <property type="term" value="P:DNA recombination"/>
    <property type="evidence" value="ECO:0007669"/>
    <property type="project" value="UniProtKB-KW"/>
</dbReference>